<evidence type="ECO:0000256" key="1">
    <source>
        <dbReference type="ARBA" id="ARBA00007435"/>
    </source>
</evidence>
<dbReference type="PROSITE" id="PS50164">
    <property type="entry name" value="GIY_YIG"/>
    <property type="match status" value="1"/>
</dbReference>
<dbReference type="SUPFAM" id="SSF82771">
    <property type="entry name" value="GIY-YIG endonuclease"/>
    <property type="match status" value="1"/>
</dbReference>
<dbReference type="Gene3D" id="3.40.1440.10">
    <property type="entry name" value="GIY-YIG endonuclease"/>
    <property type="match status" value="1"/>
</dbReference>
<protein>
    <submittedName>
        <fullName evidence="3">Putative endonuclease</fullName>
    </submittedName>
</protein>
<evidence type="ECO:0000313" key="4">
    <source>
        <dbReference type="Proteomes" id="UP000183447"/>
    </source>
</evidence>
<reference evidence="3 4" key="1">
    <citation type="submission" date="2016-11" db="EMBL/GenBank/DDBJ databases">
        <authorList>
            <person name="Jaros S."/>
            <person name="Januszkiewicz K."/>
            <person name="Wedrychowicz H."/>
        </authorList>
    </citation>
    <scope>NUCLEOTIDE SEQUENCE [LARGE SCALE GENOMIC DNA]</scope>
    <source>
        <strain evidence="3 4">ATCC 23634</strain>
    </source>
</reference>
<accession>A0A1K2I125</accession>
<evidence type="ECO:0000259" key="2">
    <source>
        <dbReference type="PROSITE" id="PS50164"/>
    </source>
</evidence>
<proteinExistence type="inferred from homology"/>
<gene>
    <name evidence="3" type="ORF">SAMN02983003_3063</name>
</gene>
<keyword evidence="3" id="KW-0378">Hydrolase</keyword>
<keyword evidence="3" id="KW-0255">Endonuclease</keyword>
<dbReference type="PANTHER" id="PTHR34477:SF1">
    <property type="entry name" value="UPF0213 PROTEIN YHBQ"/>
    <property type="match status" value="1"/>
</dbReference>
<dbReference type="Proteomes" id="UP000183447">
    <property type="component" value="Unassembled WGS sequence"/>
</dbReference>
<name>A0A1K2I125_9HYPH</name>
<dbReference type="RefSeq" id="WP_072346239.1">
    <property type="nucleotide sequence ID" value="NZ_FPKU01000003.1"/>
</dbReference>
<dbReference type="AlphaFoldDB" id="A0A1K2I125"/>
<dbReference type="EMBL" id="FPKU01000003">
    <property type="protein sequence ID" value="SFZ85891.1"/>
    <property type="molecule type" value="Genomic_DNA"/>
</dbReference>
<dbReference type="InterPro" id="IPR035901">
    <property type="entry name" value="GIY-YIG_endonuc_sf"/>
</dbReference>
<dbReference type="InterPro" id="IPR000305">
    <property type="entry name" value="GIY-YIG_endonuc"/>
</dbReference>
<keyword evidence="4" id="KW-1185">Reference proteome</keyword>
<dbReference type="OrthoDB" id="287318at2"/>
<sequence>MDIVVYILRCADGSYYVGNTRKPIEQRVAEHNGGLIAGYTQSRPPVELAYSEVTNVLIVAFERERQLKGWSRAKKEALIAGQSEDLPRLASRRKR</sequence>
<dbReference type="Pfam" id="PF01541">
    <property type="entry name" value="GIY-YIG"/>
    <property type="match status" value="1"/>
</dbReference>
<dbReference type="CDD" id="cd10456">
    <property type="entry name" value="GIY-YIG_UPF0213"/>
    <property type="match status" value="1"/>
</dbReference>
<evidence type="ECO:0000313" key="3">
    <source>
        <dbReference type="EMBL" id="SFZ85891.1"/>
    </source>
</evidence>
<organism evidence="3 4">
    <name type="scientific">Devosia enhydra</name>
    <dbReference type="NCBI Taxonomy" id="665118"/>
    <lineage>
        <taxon>Bacteria</taxon>
        <taxon>Pseudomonadati</taxon>
        <taxon>Pseudomonadota</taxon>
        <taxon>Alphaproteobacteria</taxon>
        <taxon>Hyphomicrobiales</taxon>
        <taxon>Devosiaceae</taxon>
        <taxon>Devosia</taxon>
    </lineage>
</organism>
<dbReference type="STRING" id="665118.SAMN02983003_3063"/>
<keyword evidence="3" id="KW-0540">Nuclease</keyword>
<comment type="similarity">
    <text evidence="1">Belongs to the UPF0213 family.</text>
</comment>
<dbReference type="InterPro" id="IPR050190">
    <property type="entry name" value="UPF0213_domain"/>
</dbReference>
<feature type="domain" description="GIY-YIG" evidence="2">
    <location>
        <begin position="1"/>
        <end position="77"/>
    </location>
</feature>
<dbReference type="GO" id="GO:0004519">
    <property type="term" value="F:endonuclease activity"/>
    <property type="evidence" value="ECO:0007669"/>
    <property type="project" value="UniProtKB-KW"/>
</dbReference>
<dbReference type="PANTHER" id="PTHR34477">
    <property type="entry name" value="UPF0213 PROTEIN YHBQ"/>
    <property type="match status" value="1"/>
</dbReference>